<dbReference type="SFLD" id="SFLDG01137">
    <property type="entry name" value="C1.6.1:_Phosphoserine_Phosphat"/>
    <property type="match status" value="1"/>
</dbReference>
<dbReference type="NCBIfam" id="TIGR00338">
    <property type="entry name" value="serB"/>
    <property type="match status" value="1"/>
</dbReference>
<evidence type="ECO:0000313" key="11">
    <source>
        <dbReference type="EMBL" id="CAB5059648.1"/>
    </source>
</evidence>
<gene>
    <name evidence="11" type="ORF">UFOPK4366_00209</name>
</gene>
<evidence type="ECO:0000256" key="1">
    <source>
        <dbReference type="ARBA" id="ARBA00001946"/>
    </source>
</evidence>
<accession>A0A6J7U680</accession>
<dbReference type="InterPro" id="IPR004469">
    <property type="entry name" value="PSP"/>
</dbReference>
<dbReference type="AlphaFoldDB" id="A0A6J7U680"/>
<name>A0A6J7U680_9ZZZZ</name>
<dbReference type="GO" id="GO:0000287">
    <property type="term" value="F:magnesium ion binding"/>
    <property type="evidence" value="ECO:0007669"/>
    <property type="project" value="TreeGrafter"/>
</dbReference>
<keyword evidence="5" id="KW-0028">Amino-acid biosynthesis</keyword>
<dbReference type="Pfam" id="PF12710">
    <property type="entry name" value="HAD"/>
    <property type="match status" value="1"/>
</dbReference>
<dbReference type="SUPFAM" id="SSF56784">
    <property type="entry name" value="HAD-like"/>
    <property type="match status" value="1"/>
</dbReference>
<dbReference type="InterPro" id="IPR050582">
    <property type="entry name" value="HAD-like_SerB"/>
</dbReference>
<evidence type="ECO:0000256" key="10">
    <source>
        <dbReference type="ARBA" id="ARBA00031693"/>
    </source>
</evidence>
<organism evidence="11">
    <name type="scientific">freshwater metagenome</name>
    <dbReference type="NCBI Taxonomy" id="449393"/>
    <lineage>
        <taxon>unclassified sequences</taxon>
        <taxon>metagenomes</taxon>
        <taxon>ecological metagenomes</taxon>
    </lineage>
</organism>
<keyword evidence="9" id="KW-0718">Serine biosynthesis</keyword>
<comment type="pathway">
    <text evidence="2">Amino-acid biosynthesis; L-serine biosynthesis; L-serine from 3-phospho-D-glycerate: step 3/3.</text>
</comment>
<evidence type="ECO:0000256" key="5">
    <source>
        <dbReference type="ARBA" id="ARBA00022605"/>
    </source>
</evidence>
<keyword evidence="6" id="KW-0479">Metal-binding</keyword>
<dbReference type="SFLD" id="SFLDS00003">
    <property type="entry name" value="Haloacid_Dehalogenase"/>
    <property type="match status" value="1"/>
</dbReference>
<dbReference type="GO" id="GO:0036424">
    <property type="term" value="F:L-phosphoserine phosphatase activity"/>
    <property type="evidence" value="ECO:0007669"/>
    <property type="project" value="InterPro"/>
</dbReference>
<dbReference type="InterPro" id="IPR036412">
    <property type="entry name" value="HAD-like_sf"/>
</dbReference>
<evidence type="ECO:0000256" key="9">
    <source>
        <dbReference type="ARBA" id="ARBA00023299"/>
    </source>
</evidence>
<comment type="similarity">
    <text evidence="3">Belongs to the HAD-like hydrolase superfamily. SerB family.</text>
</comment>
<dbReference type="GO" id="GO:0005737">
    <property type="term" value="C:cytoplasm"/>
    <property type="evidence" value="ECO:0007669"/>
    <property type="project" value="TreeGrafter"/>
</dbReference>
<dbReference type="PANTHER" id="PTHR43344:SF2">
    <property type="entry name" value="PHOSPHOSERINE PHOSPHATASE"/>
    <property type="match status" value="1"/>
</dbReference>
<keyword evidence="7" id="KW-0378">Hydrolase</keyword>
<dbReference type="GO" id="GO:0006564">
    <property type="term" value="P:L-serine biosynthetic process"/>
    <property type="evidence" value="ECO:0007669"/>
    <property type="project" value="UniProtKB-KW"/>
</dbReference>
<dbReference type="UniPathway" id="UPA00135">
    <property type="reaction ID" value="UER00198"/>
</dbReference>
<evidence type="ECO:0000256" key="2">
    <source>
        <dbReference type="ARBA" id="ARBA00005135"/>
    </source>
</evidence>
<evidence type="ECO:0000256" key="7">
    <source>
        <dbReference type="ARBA" id="ARBA00022801"/>
    </source>
</evidence>
<dbReference type="SFLD" id="SFLDF00029">
    <property type="entry name" value="phosphoserine_phosphatase"/>
    <property type="match status" value="1"/>
</dbReference>
<dbReference type="SFLD" id="SFLDG01136">
    <property type="entry name" value="C1.6:_Phosphoserine_Phosphatas"/>
    <property type="match status" value="1"/>
</dbReference>
<dbReference type="NCBIfam" id="TIGR01488">
    <property type="entry name" value="HAD-SF-IB"/>
    <property type="match status" value="1"/>
</dbReference>
<evidence type="ECO:0000256" key="6">
    <source>
        <dbReference type="ARBA" id="ARBA00022723"/>
    </source>
</evidence>
<evidence type="ECO:0000256" key="8">
    <source>
        <dbReference type="ARBA" id="ARBA00022842"/>
    </source>
</evidence>
<dbReference type="InterPro" id="IPR023214">
    <property type="entry name" value="HAD_sf"/>
</dbReference>
<dbReference type="Gene3D" id="3.40.50.1000">
    <property type="entry name" value="HAD superfamily/HAD-like"/>
    <property type="match status" value="1"/>
</dbReference>
<evidence type="ECO:0000256" key="4">
    <source>
        <dbReference type="ARBA" id="ARBA00012640"/>
    </source>
</evidence>
<sequence>MSEITEKVSVGEISITVLLNNSTKEIQSSDHYVLLNDFAQLSHLTLEFSEIDTAPKHRIRVQRDHRSEGNKRLILLDVDSTLIQQEVIELLANKAGAGAEVAEITTAAMSGQLDFAAALHARVKLLNGLPESVLDEVRNEVSLTPGARELISALKQLNHCVGIVSGGFIDVISPLANELQIDYVRANKLEVKDGKLTGGLEGPIIDRAGKAQSLFDFAKNCGVDIADTVAVGDGANDIDMLKSAGLGIAFNAKPILQSVADISLNSTHLDTVLYLIGLSNKDLAAI</sequence>
<keyword evidence="8" id="KW-0460">Magnesium</keyword>
<evidence type="ECO:0000256" key="3">
    <source>
        <dbReference type="ARBA" id="ARBA00009184"/>
    </source>
</evidence>
<comment type="cofactor">
    <cofactor evidence="1">
        <name>Mg(2+)</name>
        <dbReference type="ChEBI" id="CHEBI:18420"/>
    </cofactor>
</comment>
<reference evidence="11" key="1">
    <citation type="submission" date="2020-05" db="EMBL/GenBank/DDBJ databases">
        <authorList>
            <person name="Chiriac C."/>
            <person name="Salcher M."/>
            <person name="Ghai R."/>
            <person name="Kavagutti S V."/>
        </authorList>
    </citation>
    <scope>NUCLEOTIDE SEQUENCE</scope>
</reference>
<dbReference type="PANTHER" id="PTHR43344">
    <property type="entry name" value="PHOSPHOSERINE PHOSPHATASE"/>
    <property type="match status" value="1"/>
</dbReference>
<dbReference type="EMBL" id="CAFBQS010000019">
    <property type="protein sequence ID" value="CAB5059648.1"/>
    <property type="molecule type" value="Genomic_DNA"/>
</dbReference>
<proteinExistence type="inferred from homology"/>
<dbReference type="EC" id="3.1.3.3" evidence="4"/>
<protein>
    <recommendedName>
        <fullName evidence="4">phosphoserine phosphatase</fullName>
        <ecNumber evidence="4">3.1.3.3</ecNumber>
    </recommendedName>
    <alternativeName>
        <fullName evidence="10">O-phosphoserine phosphohydrolase</fullName>
    </alternativeName>
</protein>